<proteinExistence type="predicted"/>
<feature type="domain" description="Gfo/Idh/MocA-like oxidoreductase N-terminal" evidence="3">
    <location>
        <begin position="6"/>
        <end position="124"/>
    </location>
</feature>
<dbReference type="Pfam" id="PF01408">
    <property type="entry name" value="GFO_IDH_MocA"/>
    <property type="match status" value="1"/>
</dbReference>
<dbReference type="Gene3D" id="3.40.50.720">
    <property type="entry name" value="NAD(P)-binding Rossmann-like Domain"/>
    <property type="match status" value="2"/>
</dbReference>
<accession>A0A850LDG8</accession>
<dbReference type="RefSeq" id="WP_011046601.1">
    <property type="nucleotide sequence ID" value="NZ_CP076685.1"/>
</dbReference>
<evidence type="ECO:0000256" key="1">
    <source>
        <dbReference type="ARBA" id="ARBA00023002"/>
    </source>
</evidence>
<evidence type="ECO:0000313" key="4">
    <source>
        <dbReference type="EMBL" id="NVK95770.1"/>
    </source>
</evidence>
<protein>
    <submittedName>
        <fullName evidence="4">NAD-dependent epimerase/dehydratase family protein</fullName>
    </submittedName>
</protein>
<organism evidence="4 5">
    <name type="scientific">Ruegeria pomeroyi</name>
    <dbReference type="NCBI Taxonomy" id="89184"/>
    <lineage>
        <taxon>Bacteria</taxon>
        <taxon>Pseudomonadati</taxon>
        <taxon>Pseudomonadota</taxon>
        <taxon>Alphaproteobacteria</taxon>
        <taxon>Rhodobacterales</taxon>
        <taxon>Roseobacteraceae</taxon>
        <taxon>Ruegeria</taxon>
    </lineage>
</organism>
<dbReference type="GO" id="GO:0016491">
    <property type="term" value="F:oxidoreductase activity"/>
    <property type="evidence" value="ECO:0007669"/>
    <property type="project" value="UniProtKB-KW"/>
</dbReference>
<reference evidence="4 5" key="1">
    <citation type="journal article" date="2020" name="Proc. Natl. Acad. Sci. U.S.A.">
        <title>Ecological drivers of bacterial community assembly in synthetic phycospheres.</title>
        <authorList>
            <person name="Fu H."/>
            <person name="Uchimiya M."/>
            <person name="Gore J."/>
            <person name="Moran M.A."/>
        </authorList>
    </citation>
    <scope>NUCLEOTIDE SEQUENCE [LARGE SCALE GENOMIC DNA]</scope>
    <source>
        <strain evidence="4">HF-Din03</strain>
    </source>
</reference>
<feature type="domain" description="NAD-dependent epimerase/dehydratase" evidence="2">
    <location>
        <begin position="372"/>
        <end position="596"/>
    </location>
</feature>
<dbReference type="InterPro" id="IPR000683">
    <property type="entry name" value="Gfo/Idh/MocA-like_OxRdtase_N"/>
</dbReference>
<evidence type="ECO:0000313" key="5">
    <source>
        <dbReference type="Proteomes" id="UP000565723"/>
    </source>
</evidence>
<keyword evidence="1" id="KW-0560">Oxidoreductase</keyword>
<dbReference type="PANTHER" id="PTHR43818">
    <property type="entry name" value="BCDNA.GH03377"/>
    <property type="match status" value="1"/>
</dbReference>
<sequence>MTTPPLRIGLIGAGYIAAWHADALRAVPGVKLTAVCDPNMDLAEGLAAAHGARAFGDLDDLIGAGLCDGVHILTPPDLHHPLALHCLRAGLHVLVEKPVALNAAQTQEIEDAARAANRRFHAGHNFLGLPSYTRLKREIRRGALGRVSGAEIRWCYPFGPLRAGPFGIWPLRDTRNLMLEFGPHLMSLVIDLFGLPEIEHVALSKPVALPGAGTRPQGWRILARAGEVELVLILSLVETADDRSVTIRGSSARARLDLAADTLVIDAENTADLVANPLLRQLSLARQHLVQGSVNAARQLTSFNRKSPYALSFRGLANGIWEPLAQNAPADPRWSGSSAVAVMTALDAVLERVDWPAPVPASPSRKPAPSAMVIGGTGFIGRALTRELVARGSDVRVISRGRQGSFADLPDQVETVSLSLRDTEGLARAMAGIDTVYNLARSTDSSWEDCLQNDVAVAEGIGKAALAAGVRRLVYTGTIASFDMSDPAATITDATPLPDEMDERNLYARSKAECERRLMALHRQSALPLVIARPGIVLGAGGPLQHWGIGRWHGAGAVRLWGNGRNPLPFVLIGDCVDGLIRCAEAEGIEGRAFNLVGPPILSARDYFDAIHDRLGARIRVSGGNLSLMYAADWVKFQLKTRVLGRSGLTRPSRADWLSRAHQSRFDISGARSALGWHPVSDADAFLTNAVDEAGLLGF</sequence>
<dbReference type="AlphaFoldDB" id="A0A850LDG8"/>
<dbReference type="InterPro" id="IPR036291">
    <property type="entry name" value="NAD(P)-bd_dom_sf"/>
</dbReference>
<evidence type="ECO:0000259" key="2">
    <source>
        <dbReference type="Pfam" id="PF01370"/>
    </source>
</evidence>
<dbReference type="Gene3D" id="3.30.360.10">
    <property type="entry name" value="Dihydrodipicolinate Reductase, domain 2"/>
    <property type="match status" value="1"/>
</dbReference>
<dbReference type="InterPro" id="IPR050463">
    <property type="entry name" value="Gfo/Idh/MocA_oxidrdct_glycsds"/>
</dbReference>
<dbReference type="GO" id="GO:0000166">
    <property type="term" value="F:nucleotide binding"/>
    <property type="evidence" value="ECO:0007669"/>
    <property type="project" value="InterPro"/>
</dbReference>
<dbReference type="Pfam" id="PF01370">
    <property type="entry name" value="Epimerase"/>
    <property type="match status" value="1"/>
</dbReference>
<dbReference type="SUPFAM" id="SSF51735">
    <property type="entry name" value="NAD(P)-binding Rossmann-fold domains"/>
    <property type="match status" value="2"/>
</dbReference>
<dbReference type="InterPro" id="IPR001509">
    <property type="entry name" value="Epimerase_deHydtase"/>
</dbReference>
<dbReference type="Proteomes" id="UP000565723">
    <property type="component" value="Unassembled WGS sequence"/>
</dbReference>
<dbReference type="EMBL" id="JABXIY010000007">
    <property type="protein sequence ID" value="NVK95770.1"/>
    <property type="molecule type" value="Genomic_DNA"/>
</dbReference>
<comment type="caution">
    <text evidence="4">The sequence shown here is derived from an EMBL/GenBank/DDBJ whole genome shotgun (WGS) entry which is preliminary data.</text>
</comment>
<dbReference type="OMA" id="WGIGRWH"/>
<evidence type="ECO:0000259" key="3">
    <source>
        <dbReference type="Pfam" id="PF01408"/>
    </source>
</evidence>
<name>A0A850LDG8_9RHOB</name>
<dbReference type="PANTHER" id="PTHR43818:SF11">
    <property type="entry name" value="BCDNA.GH03377"/>
    <property type="match status" value="1"/>
</dbReference>
<gene>
    <name evidence="4" type="ORF">HW564_02465</name>
</gene>
<dbReference type="SUPFAM" id="SSF55347">
    <property type="entry name" value="Glyceraldehyde-3-phosphate dehydrogenase-like, C-terminal domain"/>
    <property type="match status" value="1"/>
</dbReference>